<evidence type="ECO:0000313" key="2">
    <source>
        <dbReference type="EMBL" id="PWR03020.1"/>
    </source>
</evidence>
<dbReference type="Proteomes" id="UP000245680">
    <property type="component" value="Unassembled WGS sequence"/>
</dbReference>
<comment type="caution">
    <text evidence="2">The sequence shown here is derived from an EMBL/GenBank/DDBJ whole genome shotgun (WGS) entry which is preliminary data.</text>
</comment>
<proteinExistence type="predicted"/>
<dbReference type="RefSeq" id="WP_109811326.1">
    <property type="nucleotide sequence ID" value="NZ_QGKU01000031.1"/>
</dbReference>
<reference evidence="2 3" key="1">
    <citation type="submission" date="2018-05" db="EMBL/GenBank/DDBJ databases">
        <title>Rhodobacteraceae gen. nov., sp. nov. isolated from sea water.</title>
        <authorList>
            <person name="Ren Y."/>
        </authorList>
    </citation>
    <scope>NUCLEOTIDE SEQUENCE [LARGE SCALE GENOMIC DNA]</scope>
    <source>
        <strain evidence="2 3">TG-679</strain>
    </source>
</reference>
<gene>
    <name evidence="2" type="ORF">DKT77_08770</name>
</gene>
<feature type="region of interest" description="Disordered" evidence="1">
    <location>
        <begin position="224"/>
        <end position="247"/>
    </location>
</feature>
<dbReference type="AlphaFoldDB" id="A0A2V2LBX7"/>
<feature type="region of interest" description="Disordered" evidence="1">
    <location>
        <begin position="71"/>
        <end position="93"/>
    </location>
</feature>
<evidence type="ECO:0000256" key="1">
    <source>
        <dbReference type="SAM" id="MobiDB-lite"/>
    </source>
</evidence>
<dbReference type="EMBL" id="QGKU01000031">
    <property type="protein sequence ID" value="PWR03020.1"/>
    <property type="molecule type" value="Genomic_DNA"/>
</dbReference>
<evidence type="ECO:0000313" key="3">
    <source>
        <dbReference type="Proteomes" id="UP000245680"/>
    </source>
</evidence>
<sequence>MGRGLLAGAFWGGLLGALVLVVAALVLEGRKPDLGAADGGAPVAAAPTALPPPPDLAPTLAAGAAQAVAPPDVASARARVPQPDTRGLLPRPPKPDLVPLSGLQMAPNLLAADVPPRAVVSHTAPDAAPTRVVVPLPAAGDEVPGPLARSIAAPPGRSPAPAPMVAAAETLPTQAPSVPEAPVPVIVGGSGPNLSAGTIPPASGDMDLRAAVAAVPAQGDTVARAAAPGRPTRPGASPMPRAWPQAAPAPPALLASALRTGPRIAAVLASGAAPSGPLPEWIMTGQDGAQTPFRARLIQGGDATPTPADASPLVYPPDATPAFVAARTHRGARPLLAYARLDTASDATRTTLQRIAARARRDGAVTVLVGDDPALWDLLEAWLGGRARDLVPVPAAALLP</sequence>
<keyword evidence="3" id="KW-1185">Reference proteome</keyword>
<organism evidence="2 3">
    <name type="scientific">Meridianimarinicoccus roseus</name>
    <dbReference type="NCBI Taxonomy" id="2072018"/>
    <lineage>
        <taxon>Bacteria</taxon>
        <taxon>Pseudomonadati</taxon>
        <taxon>Pseudomonadota</taxon>
        <taxon>Alphaproteobacteria</taxon>
        <taxon>Rhodobacterales</taxon>
        <taxon>Paracoccaceae</taxon>
        <taxon>Meridianimarinicoccus</taxon>
    </lineage>
</organism>
<accession>A0A2V2LBX7</accession>
<dbReference type="OrthoDB" id="9972308at2"/>
<protein>
    <submittedName>
        <fullName evidence="2">Uncharacterized protein</fullName>
    </submittedName>
</protein>
<name>A0A2V2LBX7_9RHOB</name>